<dbReference type="GO" id="GO:0019305">
    <property type="term" value="P:dTDP-rhamnose biosynthetic process"/>
    <property type="evidence" value="ECO:0007669"/>
    <property type="project" value="UniProtKB-UniRule"/>
</dbReference>
<dbReference type="GO" id="GO:0008830">
    <property type="term" value="F:dTDP-4-dehydrorhamnose 3,5-epimerase activity"/>
    <property type="evidence" value="ECO:0007669"/>
    <property type="project" value="UniProtKB-UniRule"/>
</dbReference>
<evidence type="ECO:0000256" key="2">
    <source>
        <dbReference type="ARBA" id="ARBA00001997"/>
    </source>
</evidence>
<feature type="site" description="Participates in a stacking interaction with the thymidine ring of dTDP-4-oxo-6-deoxyglucose" evidence="6">
    <location>
        <position position="137"/>
    </location>
</feature>
<dbReference type="SUPFAM" id="SSF51182">
    <property type="entry name" value="RmlC-like cupins"/>
    <property type="match status" value="1"/>
</dbReference>
<evidence type="ECO:0000256" key="1">
    <source>
        <dbReference type="ARBA" id="ARBA00001298"/>
    </source>
</evidence>
<dbReference type="CDD" id="cd00438">
    <property type="entry name" value="cupin_RmlC"/>
    <property type="match status" value="1"/>
</dbReference>
<comment type="subunit">
    <text evidence="7">Homodimer.</text>
</comment>
<accession>A0A1W6Z4Q7</accession>
<evidence type="ECO:0000256" key="7">
    <source>
        <dbReference type="RuleBase" id="RU364069"/>
    </source>
</evidence>
<evidence type="ECO:0000256" key="6">
    <source>
        <dbReference type="PIRSR" id="PIRSR600888-3"/>
    </source>
</evidence>
<dbReference type="GO" id="GO:0000271">
    <property type="term" value="P:polysaccharide biosynthetic process"/>
    <property type="evidence" value="ECO:0007669"/>
    <property type="project" value="TreeGrafter"/>
</dbReference>
<evidence type="ECO:0000256" key="4">
    <source>
        <dbReference type="ARBA" id="ARBA00019595"/>
    </source>
</evidence>
<comment type="similarity">
    <text evidence="7">Belongs to the dTDP-4-dehydrorhamnose 3,5-epimerase family.</text>
</comment>
<dbReference type="InterPro" id="IPR000888">
    <property type="entry name" value="RmlC-like"/>
</dbReference>
<dbReference type="RefSeq" id="WP_086073366.1">
    <property type="nucleotide sequence ID" value="NZ_CP021109.1"/>
</dbReference>
<dbReference type="Gene3D" id="2.60.120.10">
    <property type="entry name" value="Jelly Rolls"/>
    <property type="match status" value="1"/>
</dbReference>
<dbReference type="UniPathway" id="UPA00124"/>
<evidence type="ECO:0000313" key="8">
    <source>
        <dbReference type="EMBL" id="ARP88276.1"/>
    </source>
</evidence>
<evidence type="ECO:0000256" key="5">
    <source>
        <dbReference type="PIRSR" id="PIRSR600888-1"/>
    </source>
</evidence>
<keyword evidence="7" id="KW-0413">Isomerase</keyword>
<protein>
    <recommendedName>
        <fullName evidence="4 7">dTDP-4-dehydrorhamnose 3,5-epimerase</fullName>
        <ecNumber evidence="3 7">5.1.3.13</ecNumber>
    </recommendedName>
    <alternativeName>
        <fullName evidence="7">Thymidine diphospho-4-keto-rhamnose 3,5-epimerase</fullName>
    </alternativeName>
</protein>
<comment type="catalytic activity">
    <reaction evidence="1 7">
        <text>dTDP-4-dehydro-6-deoxy-alpha-D-glucose = dTDP-4-dehydro-beta-L-rhamnose</text>
        <dbReference type="Rhea" id="RHEA:16969"/>
        <dbReference type="ChEBI" id="CHEBI:57649"/>
        <dbReference type="ChEBI" id="CHEBI:62830"/>
        <dbReference type="EC" id="5.1.3.13"/>
    </reaction>
</comment>
<keyword evidence="9" id="KW-1185">Reference proteome</keyword>
<organism evidence="8 9">
    <name type="scientific">Bordetella genomosp. 9</name>
    <dbReference type="NCBI Taxonomy" id="1416803"/>
    <lineage>
        <taxon>Bacteria</taxon>
        <taxon>Pseudomonadati</taxon>
        <taxon>Pseudomonadota</taxon>
        <taxon>Betaproteobacteria</taxon>
        <taxon>Burkholderiales</taxon>
        <taxon>Alcaligenaceae</taxon>
        <taxon>Bordetella</taxon>
    </lineage>
</organism>
<reference evidence="8 9" key="1">
    <citation type="submission" date="2017-05" db="EMBL/GenBank/DDBJ databases">
        <title>Complete and WGS of Bordetella genogroups.</title>
        <authorList>
            <person name="Spilker T."/>
            <person name="LiPuma J."/>
        </authorList>
    </citation>
    <scope>NUCLEOTIDE SEQUENCE [LARGE SCALE GENOMIC DNA]</scope>
    <source>
        <strain evidence="8 9">AU17164</strain>
    </source>
</reference>
<dbReference type="InterPro" id="IPR011051">
    <property type="entry name" value="RmlC_Cupin_sf"/>
</dbReference>
<dbReference type="EC" id="5.1.3.13" evidence="3 7"/>
<dbReference type="InterPro" id="IPR014710">
    <property type="entry name" value="RmlC-like_jellyroll"/>
</dbReference>
<dbReference type="NCBIfam" id="TIGR01221">
    <property type="entry name" value="rmlC"/>
    <property type="match status" value="1"/>
</dbReference>
<feature type="active site" description="Proton acceptor" evidence="5">
    <location>
        <position position="62"/>
    </location>
</feature>
<feature type="active site" description="Proton donor" evidence="5">
    <location>
        <position position="131"/>
    </location>
</feature>
<evidence type="ECO:0000256" key="3">
    <source>
        <dbReference type="ARBA" id="ARBA00012098"/>
    </source>
</evidence>
<comment type="function">
    <text evidence="2 7">Catalyzes the epimerization of the C3' and C5'positions of dTDP-6-deoxy-D-xylo-4-hexulose, forming dTDP-6-deoxy-L-lyxo-4-hexulose.</text>
</comment>
<dbReference type="Pfam" id="PF00908">
    <property type="entry name" value="dTDP_sugar_isom"/>
    <property type="match status" value="1"/>
</dbReference>
<evidence type="ECO:0000313" key="9">
    <source>
        <dbReference type="Proteomes" id="UP000194139"/>
    </source>
</evidence>
<comment type="pathway">
    <text evidence="7">Carbohydrate biosynthesis; dTDP-L-rhamnose biosynthesis.</text>
</comment>
<name>A0A1W6Z4Q7_9BORD</name>
<gene>
    <name evidence="8" type="ORF">CAL13_20205</name>
</gene>
<dbReference type="EMBL" id="CP021109">
    <property type="protein sequence ID" value="ARP88276.1"/>
    <property type="molecule type" value="Genomic_DNA"/>
</dbReference>
<dbReference type="PANTHER" id="PTHR21047">
    <property type="entry name" value="DTDP-6-DEOXY-D-GLUCOSE-3,5 EPIMERASE"/>
    <property type="match status" value="1"/>
</dbReference>
<dbReference type="PANTHER" id="PTHR21047:SF2">
    <property type="entry name" value="THYMIDINE DIPHOSPHO-4-KETO-RHAMNOSE 3,5-EPIMERASE"/>
    <property type="match status" value="1"/>
</dbReference>
<dbReference type="GO" id="GO:0005829">
    <property type="term" value="C:cytosol"/>
    <property type="evidence" value="ECO:0007669"/>
    <property type="project" value="TreeGrafter"/>
</dbReference>
<dbReference type="AlphaFoldDB" id="A0A1W6Z4Q7"/>
<dbReference type="Proteomes" id="UP000194139">
    <property type="component" value="Chromosome"/>
</dbReference>
<proteinExistence type="inferred from homology"/>
<sequence length="189" mass="21148">MNVIPTQIPEVLVIEPRVFGDSRGFFFESYNRKAFAESTGLDFDFVQDNHSRSSRGVLRGLHYQIKQAQGKLVRVTEGAVFDVAVDVRRGSPTFGRWVGVELTGENKKQLWIPPGFAHGFLVLSDSADFLYKTTDFYAPEHERTIAWNDPTIGVAWPEGVTPRLSAKDEKGLALEDSELFDYHGEVGPA</sequence>